<organism evidence="1">
    <name type="scientific">Fusarium oxysporum f. sp. pisi HDV247</name>
    <dbReference type="NCBI Taxonomy" id="1080344"/>
    <lineage>
        <taxon>Eukaryota</taxon>
        <taxon>Fungi</taxon>
        <taxon>Dikarya</taxon>
        <taxon>Ascomycota</taxon>
        <taxon>Pezizomycotina</taxon>
        <taxon>Sordariomycetes</taxon>
        <taxon>Hypocreomycetidae</taxon>
        <taxon>Hypocreales</taxon>
        <taxon>Nectriaceae</taxon>
        <taxon>Fusarium</taxon>
        <taxon>Fusarium oxysporum species complex</taxon>
    </lineage>
</organism>
<sequence>MGDPLSIASGIAGLVSLGLTLCNSLHTYFSAIKDRHSEVDIITQSLALLKFHIFIVQSSASKLGHRYSLAADGVNLSLINCETQLKSLEGFLNELIPINDPSAIKEIWQKQKLIARYPFDRKKLVQLQEYLSRANTTLSSFIQTLTFDVNIGMSDDLEALKAYVKAQDTNTQTILRTITTRLDIISPIAQPSDMNISTLPANADRRSANTSSNSIVSHQASLNAPKMQLVPSGRDRIFEAITKAHSKPRYLQNAQLERRIFKKMVDSDCTCGASITRSGYRCPSKVYRFWSGLTISRRGDIQGNHRPGCVLFNKSPRRSSKTTLTYFGLLSATSQYFTMSITQEYVAGPYSLSFGLQPCNIVENSPAFRLFKSGEHPFYNVFGVNRISSDQAAGNIIHELRRIYKSRRASPFDVDQDGNNIAHKCLEACLRHFDSGDIAIDAIYRLLSYMVDIGVPVTASNFHQFNVLHLSAKSAGDNLWILPRLYSLIKNRYPKFSYEELAHNGHWSLSCGVGGGRERLRRLNILCEYPEISEEIGFSDLFLAAMQKDQGRLQAILEEDNIAFNISQTDFYERNILHMSSCWPAGLKLLLERQDVRALMNMNSPFRFGSSPLDHALLYSGMYCNAPDQWTLCHDCACYTAVQLLLEADCSVTVGSHRAETLTCCSLRARRLFFEHLKDRRKRLRNIALDVLPGELLNQYGITAKSLPDKTAMMLWDELQERKDQLDQVAVGLSDSLKPYSDVFMWEPKSFFDFPHRLEVAVLALDYGLRPTDESGVPTLLSRNFIPVNGSHSADEVSIAYVDWLLRRDLELEFSLGPFRLSALHRFAIFIGNQMCCFDFPGRNFPTSELQRSQSLLTAICRSKAQCNIPCPCLSGIFNRPLTYLFSGLLWNRDYEDREGFFWEIREIIDHMVRCLDLIEHTKCDPEQVYVAKCAIHILTMMSLGVRHLPICYTRDPGLNLDTLEDPECEEEWSEILDEDQGLIEQLCVLDEEFGEVFDQQNVSIADFLQGYWMRRMEEVTKDLDKPLDDDDRCGLWEAGVVLDEDENDDIDLDIEMGDITID</sequence>
<dbReference type="EMBL" id="JH650999">
    <property type="protein sequence ID" value="EXA32203.1"/>
    <property type="molecule type" value="Genomic_DNA"/>
</dbReference>
<dbReference type="Proteomes" id="UP000030751">
    <property type="component" value="Unassembled WGS sequence"/>
</dbReference>
<dbReference type="OrthoDB" id="1577640at2759"/>
<proteinExistence type="predicted"/>
<reference evidence="1" key="1">
    <citation type="submission" date="2011-10" db="EMBL/GenBank/DDBJ databases">
        <title>The Genome Sequence of Fusarium oxysporum HDV247.</title>
        <authorList>
            <consortium name="The Broad Institute Genome Sequencing Platform"/>
            <person name="Ma L.-J."/>
            <person name="Gale L.R."/>
            <person name="Schwartz D.C."/>
            <person name="Zhou S."/>
            <person name="Corby-Kistler H."/>
            <person name="Young S.K."/>
            <person name="Zeng Q."/>
            <person name="Gargeya S."/>
            <person name="Fitzgerald M."/>
            <person name="Haas B."/>
            <person name="Abouelleil A."/>
            <person name="Alvarado L."/>
            <person name="Arachchi H.M."/>
            <person name="Berlin A."/>
            <person name="Brown A."/>
            <person name="Chapman S.B."/>
            <person name="Chen Z."/>
            <person name="Dunbar C."/>
            <person name="Freedman E."/>
            <person name="Gearin G."/>
            <person name="Goldberg J."/>
            <person name="Griggs A."/>
            <person name="Gujja S."/>
            <person name="Heiman D."/>
            <person name="Howarth C."/>
            <person name="Larson L."/>
            <person name="Lui A."/>
            <person name="MacDonald P.J.P."/>
            <person name="Montmayeur A."/>
            <person name="Murphy C."/>
            <person name="Neiman D."/>
            <person name="Pearson M."/>
            <person name="Priest M."/>
            <person name="Roberts A."/>
            <person name="Saif S."/>
            <person name="Shea T."/>
            <person name="Shenoy N."/>
            <person name="Sisk P."/>
            <person name="Stolte C."/>
            <person name="Sykes S."/>
            <person name="Wortman J."/>
            <person name="Nusbaum C."/>
            <person name="Birren B."/>
        </authorList>
    </citation>
    <scope>NUCLEOTIDE SEQUENCE [LARGE SCALE GENOMIC DNA]</scope>
    <source>
        <strain evidence="1">HDV247</strain>
    </source>
</reference>
<evidence type="ECO:0000313" key="1">
    <source>
        <dbReference type="EMBL" id="EXA32203.1"/>
    </source>
</evidence>
<dbReference type="HOGENOM" id="CLU_011667_0_0_1"/>
<dbReference type="AlphaFoldDB" id="W9NHE6"/>
<protein>
    <recommendedName>
        <fullName evidence="2">Fungal N-terminal domain-containing protein</fullName>
    </recommendedName>
</protein>
<name>W9NHE6_FUSOX</name>
<accession>W9NHE6</accession>
<reference evidence="1" key="2">
    <citation type="submission" date="2012-05" db="EMBL/GenBank/DDBJ databases">
        <title>Annotation of the Genome Sequence of Fusarium oxysporum HDV247.</title>
        <authorList>
            <consortium name="The Broad Institute Genomics Platform"/>
            <person name="Ma L.-J."/>
            <person name="Corby-Kistler H."/>
            <person name="Broz K."/>
            <person name="Gale L.R."/>
            <person name="Jonkers W."/>
            <person name="O'Donnell K."/>
            <person name="Ploetz R."/>
            <person name="Steinberg C."/>
            <person name="Schwartz D.C."/>
            <person name="VanEtten H."/>
            <person name="Zhou S."/>
            <person name="Young S.K."/>
            <person name="Zeng Q."/>
            <person name="Gargeya S."/>
            <person name="Fitzgerald M."/>
            <person name="Abouelleil A."/>
            <person name="Alvarado L."/>
            <person name="Chapman S.B."/>
            <person name="Gainer-Dewar J."/>
            <person name="Goldberg J."/>
            <person name="Griggs A."/>
            <person name="Gujja S."/>
            <person name="Hansen M."/>
            <person name="Howarth C."/>
            <person name="Imamovic A."/>
            <person name="Ireland A."/>
            <person name="Larimer J."/>
            <person name="McCowan C."/>
            <person name="Murphy C."/>
            <person name="Pearson M."/>
            <person name="Poon T.W."/>
            <person name="Priest M."/>
            <person name="Roberts A."/>
            <person name="Saif S."/>
            <person name="Shea T."/>
            <person name="Sykes S."/>
            <person name="Wortman J."/>
            <person name="Nusbaum C."/>
            <person name="Birren B."/>
        </authorList>
    </citation>
    <scope>NUCLEOTIDE SEQUENCE</scope>
    <source>
        <strain evidence="1">HDV247</strain>
    </source>
</reference>
<gene>
    <name evidence="1" type="ORF">FOVG_16574</name>
</gene>
<evidence type="ECO:0008006" key="2">
    <source>
        <dbReference type="Google" id="ProtNLM"/>
    </source>
</evidence>